<dbReference type="CDD" id="cd00067">
    <property type="entry name" value="GAL4"/>
    <property type="match status" value="1"/>
</dbReference>
<evidence type="ECO:0000313" key="4">
    <source>
        <dbReference type="Proteomes" id="UP000799441"/>
    </source>
</evidence>
<dbReference type="AlphaFoldDB" id="A0A9P4PZB1"/>
<feature type="domain" description="Zn(2)-C6 fungal-type" evidence="2">
    <location>
        <begin position="12"/>
        <end position="41"/>
    </location>
</feature>
<accession>A0A9P4PZB1</accession>
<dbReference type="SMART" id="SM00066">
    <property type="entry name" value="GAL4"/>
    <property type="match status" value="1"/>
</dbReference>
<reference evidence="3" key="1">
    <citation type="journal article" date="2020" name="Stud. Mycol.">
        <title>101 Dothideomycetes genomes: a test case for predicting lifestyles and emergence of pathogens.</title>
        <authorList>
            <person name="Haridas S."/>
            <person name="Albert R."/>
            <person name="Binder M."/>
            <person name="Bloem J."/>
            <person name="Labutti K."/>
            <person name="Salamov A."/>
            <person name="Andreopoulos B."/>
            <person name="Baker S."/>
            <person name="Barry K."/>
            <person name="Bills G."/>
            <person name="Bluhm B."/>
            <person name="Cannon C."/>
            <person name="Castanera R."/>
            <person name="Culley D."/>
            <person name="Daum C."/>
            <person name="Ezra D."/>
            <person name="Gonzalez J."/>
            <person name="Henrissat B."/>
            <person name="Kuo A."/>
            <person name="Liang C."/>
            <person name="Lipzen A."/>
            <person name="Lutzoni F."/>
            <person name="Magnuson J."/>
            <person name="Mondo S."/>
            <person name="Nolan M."/>
            <person name="Ohm R."/>
            <person name="Pangilinan J."/>
            <person name="Park H.-J."/>
            <person name="Ramirez L."/>
            <person name="Alfaro M."/>
            <person name="Sun H."/>
            <person name="Tritt A."/>
            <person name="Yoshinaga Y."/>
            <person name="Zwiers L.-H."/>
            <person name="Turgeon B."/>
            <person name="Goodwin S."/>
            <person name="Spatafora J."/>
            <person name="Crous P."/>
            <person name="Grigoriev I."/>
        </authorList>
    </citation>
    <scope>NUCLEOTIDE SEQUENCE</scope>
    <source>
        <strain evidence="3">CBS 116435</strain>
    </source>
</reference>
<dbReference type="PANTHER" id="PTHR47784:SF5">
    <property type="entry name" value="STEROL UPTAKE CONTROL PROTEIN 2"/>
    <property type="match status" value="1"/>
</dbReference>
<proteinExistence type="predicted"/>
<dbReference type="PROSITE" id="PS50048">
    <property type="entry name" value="ZN2_CY6_FUNGAL_2"/>
    <property type="match status" value="1"/>
</dbReference>
<dbReference type="OrthoDB" id="3546279at2759"/>
<organism evidence="3 4">
    <name type="scientific">Polychaeton citri CBS 116435</name>
    <dbReference type="NCBI Taxonomy" id="1314669"/>
    <lineage>
        <taxon>Eukaryota</taxon>
        <taxon>Fungi</taxon>
        <taxon>Dikarya</taxon>
        <taxon>Ascomycota</taxon>
        <taxon>Pezizomycotina</taxon>
        <taxon>Dothideomycetes</taxon>
        <taxon>Dothideomycetidae</taxon>
        <taxon>Capnodiales</taxon>
        <taxon>Capnodiaceae</taxon>
        <taxon>Polychaeton</taxon>
    </lineage>
</organism>
<dbReference type="InterPro" id="IPR053157">
    <property type="entry name" value="Sterol_Uptake_Regulator"/>
</dbReference>
<dbReference type="Pfam" id="PF00172">
    <property type="entry name" value="Zn_clus"/>
    <property type="match status" value="1"/>
</dbReference>
<dbReference type="Pfam" id="PF11951">
    <property type="entry name" value="Fungal_trans_2"/>
    <property type="match status" value="1"/>
</dbReference>
<dbReference type="PANTHER" id="PTHR47784">
    <property type="entry name" value="STEROL UPTAKE CONTROL PROTEIN 2"/>
    <property type="match status" value="1"/>
</dbReference>
<dbReference type="InterPro" id="IPR036864">
    <property type="entry name" value="Zn2-C6_fun-type_DNA-bd_sf"/>
</dbReference>
<dbReference type="InterPro" id="IPR021858">
    <property type="entry name" value="Fun_TF"/>
</dbReference>
<dbReference type="InterPro" id="IPR001138">
    <property type="entry name" value="Zn2Cys6_DnaBD"/>
</dbReference>
<dbReference type="PROSITE" id="PS00463">
    <property type="entry name" value="ZN2_CY6_FUNGAL_1"/>
    <property type="match status" value="1"/>
</dbReference>
<keyword evidence="4" id="KW-1185">Reference proteome</keyword>
<name>A0A9P4PZB1_9PEZI</name>
<keyword evidence="1" id="KW-0539">Nucleus</keyword>
<evidence type="ECO:0000259" key="2">
    <source>
        <dbReference type="PROSITE" id="PS50048"/>
    </source>
</evidence>
<evidence type="ECO:0000313" key="3">
    <source>
        <dbReference type="EMBL" id="KAF2716829.1"/>
    </source>
</evidence>
<protein>
    <recommendedName>
        <fullName evidence="2">Zn(2)-C6 fungal-type domain-containing protein</fullName>
    </recommendedName>
</protein>
<dbReference type="Gene3D" id="4.10.240.10">
    <property type="entry name" value="Zn(2)-C6 fungal-type DNA-binding domain"/>
    <property type="match status" value="1"/>
</dbReference>
<evidence type="ECO:0000256" key="1">
    <source>
        <dbReference type="ARBA" id="ARBA00023242"/>
    </source>
</evidence>
<dbReference type="EMBL" id="MU003860">
    <property type="protein sequence ID" value="KAF2716829.1"/>
    <property type="molecule type" value="Genomic_DNA"/>
</dbReference>
<dbReference type="Proteomes" id="UP000799441">
    <property type="component" value="Unassembled WGS sequence"/>
</dbReference>
<gene>
    <name evidence="3" type="ORF">K431DRAFT_323546</name>
</gene>
<dbReference type="GO" id="GO:0001228">
    <property type="term" value="F:DNA-binding transcription activator activity, RNA polymerase II-specific"/>
    <property type="evidence" value="ECO:0007669"/>
    <property type="project" value="TreeGrafter"/>
</dbReference>
<dbReference type="GO" id="GO:0008270">
    <property type="term" value="F:zinc ion binding"/>
    <property type="evidence" value="ECO:0007669"/>
    <property type="project" value="InterPro"/>
</dbReference>
<comment type="caution">
    <text evidence="3">The sequence shown here is derived from an EMBL/GenBank/DDBJ whole genome shotgun (WGS) entry which is preliminary data.</text>
</comment>
<dbReference type="SUPFAM" id="SSF57701">
    <property type="entry name" value="Zn2/Cys6 DNA-binding domain"/>
    <property type="match status" value="1"/>
</dbReference>
<sequence length="385" mass="43771">MTQLGTKKSRNGCTRCKRRRVKCDERLPCSNCARRNEACSLLTSQSSPASTTAQSSTGIDTSDWLQDLELMHHYALEDQVFGTERRPRVQEIWRKVVPELAAKHPFLMHSILALSAIHIAKQRPAESVKYQDICAKHQSVALERVHELIPNMNADNANAIFAFSASVSAISLARATLIAEQRMAPYHISMDEVAETILLTQGVRSIVRRAYQWVRHGPLDELLNGFATPEGADVGIEVYDRFEALNKMLDSFCGDVETLRLCREASDNLLDSYKCVRWHAAENDLESGIVVRWIAMADQSLARLIQNHHPPALVLLAHYVVLFVTMRSGWFIHDWPQYVFRGIEMAIDPDFSEWLEWPRQQFESELEILHIPQRQESDALGHNTG</sequence>